<proteinExistence type="predicted"/>
<evidence type="ECO:0008006" key="4">
    <source>
        <dbReference type="Google" id="ProtNLM"/>
    </source>
</evidence>
<feature type="region of interest" description="Disordered" evidence="1">
    <location>
        <begin position="151"/>
        <end position="174"/>
    </location>
</feature>
<dbReference type="Proteomes" id="UP000549616">
    <property type="component" value="Unassembled WGS sequence"/>
</dbReference>
<reference evidence="2 3" key="1">
    <citation type="submission" date="2020-07" db="EMBL/GenBank/DDBJ databases">
        <title>Sequencing the genomes of 1000 actinobacteria strains.</title>
        <authorList>
            <person name="Klenk H.-P."/>
        </authorList>
    </citation>
    <scope>NUCLEOTIDE SEQUENCE [LARGE SCALE GENOMIC DNA]</scope>
    <source>
        <strain evidence="2 3">DSM 104006</strain>
    </source>
</reference>
<dbReference type="AlphaFoldDB" id="A0A853B4C2"/>
<feature type="region of interest" description="Disordered" evidence="1">
    <location>
        <begin position="257"/>
        <end position="390"/>
    </location>
</feature>
<organism evidence="2 3">
    <name type="scientific">Amycolatopsis endophytica</name>
    <dbReference type="NCBI Taxonomy" id="860233"/>
    <lineage>
        <taxon>Bacteria</taxon>
        <taxon>Bacillati</taxon>
        <taxon>Actinomycetota</taxon>
        <taxon>Actinomycetes</taxon>
        <taxon>Pseudonocardiales</taxon>
        <taxon>Pseudonocardiaceae</taxon>
        <taxon>Amycolatopsis</taxon>
    </lineage>
</organism>
<evidence type="ECO:0000256" key="1">
    <source>
        <dbReference type="SAM" id="MobiDB-lite"/>
    </source>
</evidence>
<sequence length="390" mass="40640">MDYTRLPGMVQFALVDVEAHAHLARVADAARMWRRVAAELRELSDSLRHELDHLRLQWTDTTGAGFVRQAEQRKASIDEMLGRVEAHEPWRALDDLARQLLLTRGRVTDTVERATETSQSEAAVYLVELDRYFLAAAEAVLGAVGGHETATVTFQGGPEPGTGSSGSSLPPGSVSMPGLVAVPLTGGVVPRGGVSRPAFDPRGVAGGSLGGRRGTGGKSPAHTAGLGGSAGRGSTGPNLPSRIERAADPVPLTEAQAVPQAPQPPAQPGAAKPASTGAGGGMIPPMMMPPMVPGTARSTLGRRSGGPPATERRTKGPQATPGVPARLRGRSALDNPAAAGYRPVSTSGAKTAPEEPLDREVWDVTDPAPASPLKPETPEPEPRRLRRPRA</sequence>
<accession>A0A853B4C2</accession>
<comment type="caution">
    <text evidence="2">The sequence shown here is derived from an EMBL/GenBank/DDBJ whole genome shotgun (WGS) entry which is preliminary data.</text>
</comment>
<feature type="region of interest" description="Disordered" evidence="1">
    <location>
        <begin position="193"/>
        <end position="243"/>
    </location>
</feature>
<feature type="compositionally biased region" description="Gly residues" evidence="1">
    <location>
        <begin position="204"/>
        <end position="217"/>
    </location>
</feature>
<gene>
    <name evidence="2" type="ORF">HNR02_003182</name>
</gene>
<feature type="compositionally biased region" description="Basic and acidic residues" evidence="1">
    <location>
        <begin position="352"/>
        <end position="362"/>
    </location>
</feature>
<protein>
    <recommendedName>
        <fullName evidence="4">PPE family protein</fullName>
    </recommendedName>
</protein>
<dbReference type="RefSeq" id="WP_179773948.1">
    <property type="nucleotide sequence ID" value="NZ_JACCFK010000001.1"/>
</dbReference>
<name>A0A853B4C2_9PSEU</name>
<evidence type="ECO:0000313" key="2">
    <source>
        <dbReference type="EMBL" id="NYI89859.1"/>
    </source>
</evidence>
<evidence type="ECO:0000313" key="3">
    <source>
        <dbReference type="Proteomes" id="UP000549616"/>
    </source>
</evidence>
<feature type="compositionally biased region" description="Gly residues" evidence="1">
    <location>
        <begin position="225"/>
        <end position="234"/>
    </location>
</feature>
<dbReference type="EMBL" id="JACCFK010000001">
    <property type="protein sequence ID" value="NYI89859.1"/>
    <property type="molecule type" value="Genomic_DNA"/>
</dbReference>
<keyword evidence="3" id="KW-1185">Reference proteome</keyword>
<feature type="compositionally biased region" description="Low complexity" evidence="1">
    <location>
        <begin position="165"/>
        <end position="174"/>
    </location>
</feature>